<dbReference type="EMBL" id="JAGIYY010000013">
    <property type="protein sequence ID" value="MBP0441309.1"/>
    <property type="molecule type" value="Genomic_DNA"/>
</dbReference>
<dbReference type="AlphaFoldDB" id="A0A8J7RSN9"/>
<sequence length="166" mass="19023">MSMSDFPKAGPKRLNQTAAYDAVLSRTVMLKKGDQREARTGEWAFILHLQNRSRAGDVGASELLGEFYQMLEDTRPTVAATQVIWIVAADKWVATDALRMTAKLESFTLRAERKLEPWVVEAALSRFGNRRLTVPEQEKIVRVTRTPHKVNWPEWWEAEPFQAKSH</sequence>
<keyword evidence="2" id="KW-1185">Reference proteome</keyword>
<organism evidence="1 2">
    <name type="scientific">Tianweitania sediminis</name>
    <dbReference type="NCBI Taxonomy" id="1502156"/>
    <lineage>
        <taxon>Bacteria</taxon>
        <taxon>Pseudomonadati</taxon>
        <taxon>Pseudomonadota</taxon>
        <taxon>Alphaproteobacteria</taxon>
        <taxon>Hyphomicrobiales</taxon>
        <taxon>Phyllobacteriaceae</taxon>
        <taxon>Tianweitania</taxon>
    </lineage>
</organism>
<reference evidence="1" key="1">
    <citation type="submission" date="2021-03" db="EMBL/GenBank/DDBJ databases">
        <title>Genome sequencing and assembly of Tianweitania sediminis.</title>
        <authorList>
            <person name="Chhetri G."/>
        </authorList>
    </citation>
    <scope>NUCLEOTIDE SEQUENCE</scope>
    <source>
        <strain evidence="1">Z8</strain>
    </source>
</reference>
<proteinExistence type="predicted"/>
<comment type="caution">
    <text evidence="1">The sequence shown here is derived from an EMBL/GenBank/DDBJ whole genome shotgun (WGS) entry which is preliminary data.</text>
</comment>
<dbReference type="Proteomes" id="UP000666240">
    <property type="component" value="Unassembled WGS sequence"/>
</dbReference>
<evidence type="ECO:0000313" key="1">
    <source>
        <dbReference type="EMBL" id="MBP0441309.1"/>
    </source>
</evidence>
<dbReference type="RefSeq" id="WP_209337340.1">
    <property type="nucleotide sequence ID" value="NZ_JAGIYY010000013.1"/>
</dbReference>
<name>A0A8J7RSN9_9HYPH</name>
<protein>
    <submittedName>
        <fullName evidence="1">Uncharacterized protein</fullName>
    </submittedName>
</protein>
<accession>A0A8J7RSN9</accession>
<gene>
    <name evidence="1" type="ORF">J5Y06_21920</name>
</gene>
<evidence type="ECO:0000313" key="2">
    <source>
        <dbReference type="Proteomes" id="UP000666240"/>
    </source>
</evidence>